<dbReference type="EMBL" id="BSEC01000001">
    <property type="protein sequence ID" value="GLI94192.1"/>
    <property type="molecule type" value="Genomic_DNA"/>
</dbReference>
<evidence type="ECO:0000256" key="1">
    <source>
        <dbReference type="SAM" id="MobiDB-lite"/>
    </source>
</evidence>
<evidence type="ECO:0000313" key="2">
    <source>
        <dbReference type="EMBL" id="GLI94192.1"/>
    </source>
</evidence>
<gene>
    <name evidence="2" type="ORF">LMG27198_31840</name>
</gene>
<comment type="caution">
    <text evidence="2">The sequence shown here is derived from an EMBL/GenBank/DDBJ whole genome shotgun (WGS) entry which is preliminary data.</text>
</comment>
<evidence type="ECO:0000313" key="3">
    <source>
        <dbReference type="Proteomes" id="UP001144323"/>
    </source>
</evidence>
<accession>A0A9W6LT62</accession>
<dbReference type="RefSeq" id="WP_281804207.1">
    <property type="nucleotide sequence ID" value="NZ_BSEC01000001.1"/>
</dbReference>
<keyword evidence="3" id="KW-1185">Reference proteome</keyword>
<feature type="region of interest" description="Disordered" evidence="1">
    <location>
        <begin position="56"/>
        <end position="77"/>
    </location>
</feature>
<proteinExistence type="predicted"/>
<dbReference type="AlphaFoldDB" id="A0A9W6LT62"/>
<protein>
    <submittedName>
        <fullName evidence="2">Uncharacterized protein</fullName>
    </submittedName>
</protein>
<sequence length="77" mass="8397">MADSIWISQANAKGIEMGEVIAFRLREKPSRQASAPPTGDAQILFFLGVRYVRMEEPAQSQAPGGRPRGGGARKRRA</sequence>
<name>A0A9W6LT62_9HYPH</name>
<organism evidence="2 3">
    <name type="scientific">Methylocystis echinoides</name>
    <dbReference type="NCBI Taxonomy" id="29468"/>
    <lineage>
        <taxon>Bacteria</taxon>
        <taxon>Pseudomonadati</taxon>
        <taxon>Pseudomonadota</taxon>
        <taxon>Alphaproteobacteria</taxon>
        <taxon>Hyphomicrobiales</taxon>
        <taxon>Methylocystaceae</taxon>
        <taxon>Methylocystis</taxon>
    </lineage>
</organism>
<reference evidence="2" key="1">
    <citation type="journal article" date="2023" name="Int. J. Syst. Evol. Microbiol.">
        <title>Methylocystis iwaonis sp. nov., a type II methane-oxidizing bacterium from surface soil of a rice paddy field in Japan, and emended description of the genus Methylocystis (ex Whittenbury et al. 1970) Bowman et al. 1993.</title>
        <authorList>
            <person name="Kaise H."/>
            <person name="Sawadogo J.B."/>
            <person name="Alam M.S."/>
            <person name="Ueno C."/>
            <person name="Dianou D."/>
            <person name="Shinjo R."/>
            <person name="Asakawa S."/>
        </authorList>
    </citation>
    <scope>NUCLEOTIDE SEQUENCE</scope>
    <source>
        <strain evidence="2">LMG27198</strain>
    </source>
</reference>
<dbReference type="Proteomes" id="UP001144323">
    <property type="component" value="Unassembled WGS sequence"/>
</dbReference>